<proteinExistence type="predicted"/>
<dbReference type="Gene3D" id="3.30.160.100">
    <property type="entry name" value="Ribosome hibernation promotion factor-like"/>
    <property type="match status" value="1"/>
</dbReference>
<evidence type="ECO:0000313" key="1">
    <source>
        <dbReference type="EMBL" id="MDZ5461048.1"/>
    </source>
</evidence>
<protein>
    <submittedName>
        <fullName evidence="1">HPF/RaiA family ribosome-associated protein</fullName>
    </submittedName>
</protein>
<dbReference type="InterPro" id="IPR003489">
    <property type="entry name" value="RHF/RaiA"/>
</dbReference>
<comment type="caution">
    <text evidence="1">The sequence shown here is derived from an EMBL/GenBank/DDBJ whole genome shotgun (WGS) entry which is preliminary data.</text>
</comment>
<evidence type="ECO:0000313" key="2">
    <source>
        <dbReference type="Proteomes" id="UP001293718"/>
    </source>
</evidence>
<gene>
    <name evidence="1" type="ORF">SM757_31175</name>
</gene>
<dbReference type="RefSeq" id="WP_084267948.1">
    <property type="nucleotide sequence ID" value="NZ_JAXOJX010000094.1"/>
</dbReference>
<organism evidence="1 2">
    <name type="scientific">Azohydromonas lata</name>
    <dbReference type="NCBI Taxonomy" id="45677"/>
    <lineage>
        <taxon>Bacteria</taxon>
        <taxon>Pseudomonadati</taxon>
        <taxon>Pseudomonadota</taxon>
        <taxon>Betaproteobacteria</taxon>
        <taxon>Burkholderiales</taxon>
        <taxon>Sphaerotilaceae</taxon>
        <taxon>Azohydromonas</taxon>
    </lineage>
</organism>
<sequence>MQVQVNHDDHVTGREDMEREIALMLEGELDRYADHITRVEVHLSDVNADKLADDDKRCLLEARVAGQGQLTASHQSGDMRTAIDGAIDKLLRVLDSSLGKSLDKTKTARETIRRDGVEGLTEGL</sequence>
<keyword evidence="2" id="KW-1185">Reference proteome</keyword>
<dbReference type="Proteomes" id="UP001293718">
    <property type="component" value="Unassembled WGS sequence"/>
</dbReference>
<dbReference type="Pfam" id="PF02482">
    <property type="entry name" value="Ribosomal_S30AE"/>
    <property type="match status" value="1"/>
</dbReference>
<dbReference type="SUPFAM" id="SSF69754">
    <property type="entry name" value="Ribosome binding protein Y (YfiA homologue)"/>
    <property type="match status" value="1"/>
</dbReference>
<dbReference type="InterPro" id="IPR036567">
    <property type="entry name" value="RHF-like"/>
</dbReference>
<accession>A0ABU5IQ73</accession>
<reference evidence="1 2" key="1">
    <citation type="submission" date="2023-11" db="EMBL/GenBank/DDBJ databases">
        <title>Draft genome of Azohydromonas lata strain H1 (DSM1123), a polyhydroxyalkanoate producer.</title>
        <authorList>
            <person name="Traversa D."/>
            <person name="D'Addabbo P."/>
            <person name="Pazzani C."/>
            <person name="Manzari C."/>
            <person name="Chiara M."/>
            <person name="Scrascia M."/>
        </authorList>
    </citation>
    <scope>NUCLEOTIDE SEQUENCE [LARGE SCALE GENOMIC DNA]</scope>
    <source>
        <strain evidence="1 2">H1</strain>
    </source>
</reference>
<name>A0ABU5IQ73_9BURK</name>
<dbReference type="EMBL" id="JAXOJX010000094">
    <property type="protein sequence ID" value="MDZ5461048.1"/>
    <property type="molecule type" value="Genomic_DNA"/>
</dbReference>